<dbReference type="Pfam" id="PF01381">
    <property type="entry name" value="HTH_3"/>
    <property type="match status" value="1"/>
</dbReference>
<name>A0ABU8SHL4_9LACO</name>
<evidence type="ECO:0000259" key="3">
    <source>
        <dbReference type="PROSITE" id="PS50943"/>
    </source>
</evidence>
<feature type="transmembrane region" description="Helical" evidence="2">
    <location>
        <begin position="144"/>
        <end position="167"/>
    </location>
</feature>
<accession>A0ABU8SHL4</accession>
<dbReference type="Gene3D" id="1.10.260.40">
    <property type="entry name" value="lambda repressor-like DNA-binding domains"/>
    <property type="match status" value="1"/>
</dbReference>
<keyword evidence="1" id="KW-0238">DNA-binding</keyword>
<comment type="caution">
    <text evidence="4">The sequence shown here is derived from an EMBL/GenBank/DDBJ whole genome shotgun (WGS) entry which is preliminary data.</text>
</comment>
<proteinExistence type="predicted"/>
<feature type="transmembrane region" description="Helical" evidence="2">
    <location>
        <begin position="173"/>
        <end position="198"/>
    </location>
</feature>
<dbReference type="PROSITE" id="PS50943">
    <property type="entry name" value="HTH_CROC1"/>
    <property type="match status" value="1"/>
</dbReference>
<dbReference type="PANTHER" id="PTHR46558">
    <property type="entry name" value="TRACRIPTIONAL REGULATORY PROTEIN-RELATED-RELATED"/>
    <property type="match status" value="1"/>
</dbReference>
<evidence type="ECO:0000313" key="5">
    <source>
        <dbReference type="Proteomes" id="UP001377804"/>
    </source>
</evidence>
<evidence type="ECO:0000256" key="2">
    <source>
        <dbReference type="SAM" id="Phobius"/>
    </source>
</evidence>
<dbReference type="Proteomes" id="UP001377804">
    <property type="component" value="Unassembled WGS sequence"/>
</dbReference>
<feature type="domain" description="HTH cro/C1-type" evidence="3">
    <location>
        <begin position="7"/>
        <end position="61"/>
    </location>
</feature>
<dbReference type="RefSeq" id="WP_339970380.1">
    <property type="nucleotide sequence ID" value="NZ_JAWMWG010000004.1"/>
</dbReference>
<protein>
    <submittedName>
        <fullName evidence="4">Helix-turn-helix transcriptional regulator</fullName>
    </submittedName>
</protein>
<dbReference type="PANTHER" id="PTHR46558:SF4">
    <property type="entry name" value="DNA-BIDING PHAGE PROTEIN"/>
    <property type="match status" value="1"/>
</dbReference>
<dbReference type="InterPro" id="IPR001387">
    <property type="entry name" value="Cro/C1-type_HTH"/>
</dbReference>
<dbReference type="SUPFAM" id="SSF47413">
    <property type="entry name" value="lambda repressor-like DNA-binding domains"/>
    <property type="match status" value="1"/>
</dbReference>
<evidence type="ECO:0000313" key="4">
    <source>
        <dbReference type="EMBL" id="MEJ6348880.1"/>
    </source>
</evidence>
<reference evidence="4 5" key="1">
    <citation type="submission" date="2023-10" db="EMBL/GenBank/DDBJ databases">
        <title>Holzapfeliella saturejae sp. nov. isolated from Satureja montana flowers.</title>
        <authorList>
            <person name="Alcantara C."/>
            <person name="Zuniga M."/>
            <person name="Landete J.M."/>
            <person name="Monedero V."/>
        </authorList>
    </citation>
    <scope>NUCLEOTIDE SEQUENCE [LARGE SCALE GENOMIC DNA]</scope>
    <source>
        <strain evidence="4 5">He02</strain>
    </source>
</reference>
<keyword evidence="5" id="KW-1185">Reference proteome</keyword>
<gene>
    <name evidence="4" type="ORF">R4Y45_06570</name>
</gene>
<feature type="transmembrane region" description="Helical" evidence="2">
    <location>
        <begin position="107"/>
        <end position="124"/>
    </location>
</feature>
<dbReference type="InterPro" id="IPR010982">
    <property type="entry name" value="Lambda_DNA-bd_dom_sf"/>
</dbReference>
<dbReference type="SMART" id="SM00530">
    <property type="entry name" value="HTH_XRE"/>
    <property type="match status" value="1"/>
</dbReference>
<dbReference type="CDD" id="cd00093">
    <property type="entry name" value="HTH_XRE"/>
    <property type="match status" value="1"/>
</dbReference>
<keyword evidence="2" id="KW-0812">Transmembrane</keyword>
<evidence type="ECO:0000256" key="1">
    <source>
        <dbReference type="ARBA" id="ARBA00023125"/>
    </source>
</evidence>
<dbReference type="EMBL" id="JAWMWG010000004">
    <property type="protein sequence ID" value="MEJ6348880.1"/>
    <property type="molecule type" value="Genomic_DNA"/>
</dbReference>
<keyword evidence="2" id="KW-0472">Membrane</keyword>
<sequence length="211" mass="24674">MKFSHNIKKIRTDNNLTQEDLAQLLNVSRKTISSWETERSFPDIETLRKLSQQFEIPINQLLEQDLTTKKYISHLFPKSHEKSSLKHLCLVQIMFIFIGYLTLLEIINFPLTSLILLFITLVTYHHSSRNFPLNTLRTYKRNSLIFLIIALLINSVLGFTGLIQEILTEQPNIFYLNGAIVGKTIMVILLSVSMYILVDIRHLFFHKKRKL</sequence>
<keyword evidence="2" id="KW-1133">Transmembrane helix</keyword>
<organism evidence="4 5">
    <name type="scientific">Holzapfeliella saturejae</name>
    <dbReference type="NCBI Taxonomy" id="3082953"/>
    <lineage>
        <taxon>Bacteria</taxon>
        <taxon>Bacillati</taxon>
        <taxon>Bacillota</taxon>
        <taxon>Bacilli</taxon>
        <taxon>Lactobacillales</taxon>
        <taxon>Lactobacillaceae</taxon>
        <taxon>Holzapfeliella</taxon>
    </lineage>
</organism>